<accession>A0A8S2DN16</accession>
<protein>
    <submittedName>
        <fullName evidence="1">Uncharacterized protein</fullName>
    </submittedName>
</protein>
<name>A0A8S2DN16_9BILA</name>
<dbReference type="EMBL" id="CAJOBA010006720">
    <property type="protein sequence ID" value="CAF3781002.1"/>
    <property type="molecule type" value="Genomic_DNA"/>
</dbReference>
<dbReference type="AlphaFoldDB" id="A0A8S2DN16"/>
<organism evidence="1 3">
    <name type="scientific">Didymodactylos carnosus</name>
    <dbReference type="NCBI Taxonomy" id="1234261"/>
    <lineage>
        <taxon>Eukaryota</taxon>
        <taxon>Metazoa</taxon>
        <taxon>Spiralia</taxon>
        <taxon>Gnathifera</taxon>
        <taxon>Rotifera</taxon>
        <taxon>Eurotatoria</taxon>
        <taxon>Bdelloidea</taxon>
        <taxon>Philodinida</taxon>
        <taxon>Philodinidae</taxon>
        <taxon>Didymodactylos</taxon>
    </lineage>
</organism>
<dbReference type="Proteomes" id="UP000682733">
    <property type="component" value="Unassembled WGS sequence"/>
</dbReference>
<evidence type="ECO:0000313" key="2">
    <source>
        <dbReference type="EMBL" id="CAF3781002.1"/>
    </source>
</evidence>
<proteinExistence type="predicted"/>
<gene>
    <name evidence="1" type="ORF">OVA965_LOCUS15095</name>
    <name evidence="2" type="ORF">TMI583_LOCUS15101</name>
</gene>
<sequence>MQVAPLSETATYNLGTSQIDDFTIIHSGTPSGNKTRSTYGVAVCLNKEATDIWKDSGSEWEAINDRIIIVRLGCKPINITVIAVYASVHPSNGQKSK</sequence>
<evidence type="ECO:0000313" key="1">
    <source>
        <dbReference type="EMBL" id="CAF1012110.1"/>
    </source>
</evidence>
<evidence type="ECO:0000313" key="3">
    <source>
        <dbReference type="Proteomes" id="UP000677228"/>
    </source>
</evidence>
<dbReference type="EMBL" id="CAJNOK010006711">
    <property type="protein sequence ID" value="CAF1012110.1"/>
    <property type="molecule type" value="Genomic_DNA"/>
</dbReference>
<dbReference type="Proteomes" id="UP000677228">
    <property type="component" value="Unassembled WGS sequence"/>
</dbReference>
<comment type="caution">
    <text evidence="1">The sequence shown here is derived from an EMBL/GenBank/DDBJ whole genome shotgun (WGS) entry which is preliminary data.</text>
</comment>
<reference evidence="1" key="1">
    <citation type="submission" date="2021-02" db="EMBL/GenBank/DDBJ databases">
        <authorList>
            <person name="Nowell W R."/>
        </authorList>
    </citation>
    <scope>NUCLEOTIDE SEQUENCE</scope>
</reference>